<name>A0A8B9MLL3_9AVES</name>
<dbReference type="AlphaFoldDB" id="A0A8B9MLL3"/>
<sequence length="108" mass="11578">PPRTPQVPRGQGAVRGDGAGAFCWQTTGIYFSQLGAGKAGGARWRLPPAKQALSPFWWRPSQERRTATSSLLEGRGEKAAPALRPAPHLLRRLGSTARPEAARPDPSV</sequence>
<accession>A0A8B9MLL3</accession>
<feature type="region of interest" description="Disordered" evidence="1">
    <location>
        <begin position="62"/>
        <end position="108"/>
    </location>
</feature>
<reference evidence="2" key="2">
    <citation type="submission" date="2025-09" db="UniProtKB">
        <authorList>
            <consortium name="Ensembl"/>
        </authorList>
    </citation>
    <scope>IDENTIFICATION</scope>
</reference>
<protein>
    <submittedName>
        <fullName evidence="2">Uncharacterized protein</fullName>
    </submittedName>
</protein>
<organism evidence="2 3">
    <name type="scientific">Accipiter nisus</name>
    <name type="common">Eurasian sparrowhawk</name>
    <dbReference type="NCBI Taxonomy" id="211598"/>
    <lineage>
        <taxon>Eukaryota</taxon>
        <taxon>Metazoa</taxon>
        <taxon>Chordata</taxon>
        <taxon>Craniata</taxon>
        <taxon>Vertebrata</taxon>
        <taxon>Euteleostomi</taxon>
        <taxon>Archelosauria</taxon>
        <taxon>Archosauria</taxon>
        <taxon>Dinosauria</taxon>
        <taxon>Saurischia</taxon>
        <taxon>Theropoda</taxon>
        <taxon>Coelurosauria</taxon>
        <taxon>Aves</taxon>
        <taxon>Neognathae</taxon>
        <taxon>Neoaves</taxon>
        <taxon>Telluraves</taxon>
        <taxon>Accipitrimorphae</taxon>
        <taxon>Accipitriformes</taxon>
        <taxon>Accipitridae</taxon>
        <taxon>Accipitrinae</taxon>
        <taxon>Accipiter</taxon>
    </lineage>
</organism>
<evidence type="ECO:0000313" key="2">
    <source>
        <dbReference type="Ensembl" id="ENSANIP00000009580.1"/>
    </source>
</evidence>
<feature type="compositionally biased region" description="Low complexity" evidence="1">
    <location>
        <begin position="79"/>
        <end position="88"/>
    </location>
</feature>
<dbReference type="Ensembl" id="ENSANIT00000009906.1">
    <property type="protein sequence ID" value="ENSANIP00000009580.1"/>
    <property type="gene ID" value="ENSANIG00000006448.1"/>
</dbReference>
<reference evidence="2" key="1">
    <citation type="submission" date="2025-08" db="UniProtKB">
        <authorList>
            <consortium name="Ensembl"/>
        </authorList>
    </citation>
    <scope>IDENTIFICATION</scope>
</reference>
<dbReference type="Proteomes" id="UP000694541">
    <property type="component" value="Unplaced"/>
</dbReference>
<evidence type="ECO:0000313" key="3">
    <source>
        <dbReference type="Proteomes" id="UP000694541"/>
    </source>
</evidence>
<keyword evidence="3" id="KW-1185">Reference proteome</keyword>
<proteinExistence type="predicted"/>
<evidence type="ECO:0000256" key="1">
    <source>
        <dbReference type="SAM" id="MobiDB-lite"/>
    </source>
</evidence>